<accession>C3XQW3</accession>
<gene>
    <name evidence="1" type="ORF">BRAFLDRAFT_71811</name>
</gene>
<dbReference type="EMBL" id="GG666456">
    <property type="protein sequence ID" value="EEN69558.1"/>
    <property type="molecule type" value="Genomic_DNA"/>
</dbReference>
<dbReference type="STRING" id="7739.C3XQW3"/>
<dbReference type="InterPro" id="IPR043129">
    <property type="entry name" value="ATPase_NBD"/>
</dbReference>
<organism>
    <name type="scientific">Branchiostoma floridae</name>
    <name type="common">Florida lancelet</name>
    <name type="synonym">Amphioxus</name>
    <dbReference type="NCBI Taxonomy" id="7739"/>
    <lineage>
        <taxon>Eukaryota</taxon>
        <taxon>Metazoa</taxon>
        <taxon>Chordata</taxon>
        <taxon>Cephalochordata</taxon>
        <taxon>Leptocardii</taxon>
        <taxon>Amphioxiformes</taxon>
        <taxon>Branchiostomatidae</taxon>
        <taxon>Branchiostoma</taxon>
    </lineage>
</organism>
<sequence length="194" mass="21815">MGNNWGSQLGFHSLKTETSVLLSPKKEFMAFGLEASERYAILEELESDAKKHYYFPRFKMNLHTEKTLSEDTTIEDVNGKQLPALDIFAHAIRYMTDHMLDAISRTVSAETMVNINDICLVLTVPAIWGDSAKQFMRQAAYKAGIASQPRKGQLLIALEPEAVGVFCINSLTNQQRVDVKPGDRCMIVDCLDKR</sequence>
<protein>
    <submittedName>
        <fullName evidence="1">Uncharacterized protein</fullName>
    </submittedName>
</protein>
<dbReference type="PANTHER" id="PTHR14187:SF46">
    <property type="entry name" value="HEAT SHOCK 70 KDA PROTEIN 12A"/>
    <property type="match status" value="1"/>
</dbReference>
<dbReference type="InParanoid" id="C3XQW3"/>
<dbReference type="Gene3D" id="3.30.420.40">
    <property type="match status" value="1"/>
</dbReference>
<reference evidence="1" key="1">
    <citation type="journal article" date="2008" name="Nature">
        <title>The amphioxus genome and the evolution of the chordate karyotype.</title>
        <authorList>
            <consortium name="US DOE Joint Genome Institute (JGI-PGF)"/>
            <person name="Putnam N.H."/>
            <person name="Butts T."/>
            <person name="Ferrier D.E.K."/>
            <person name="Furlong R.F."/>
            <person name="Hellsten U."/>
            <person name="Kawashima T."/>
            <person name="Robinson-Rechavi M."/>
            <person name="Shoguchi E."/>
            <person name="Terry A."/>
            <person name="Yu J.-K."/>
            <person name="Benito-Gutierrez E.L."/>
            <person name="Dubchak I."/>
            <person name="Garcia-Fernandez J."/>
            <person name="Gibson-Brown J.J."/>
            <person name="Grigoriev I.V."/>
            <person name="Horton A.C."/>
            <person name="de Jong P.J."/>
            <person name="Jurka J."/>
            <person name="Kapitonov V.V."/>
            <person name="Kohara Y."/>
            <person name="Kuroki Y."/>
            <person name="Lindquist E."/>
            <person name="Lucas S."/>
            <person name="Osoegawa K."/>
            <person name="Pennacchio L.A."/>
            <person name="Salamov A.A."/>
            <person name="Satou Y."/>
            <person name="Sauka-Spengler T."/>
            <person name="Schmutz J."/>
            <person name="Shin-I T."/>
            <person name="Toyoda A."/>
            <person name="Bronner-Fraser M."/>
            <person name="Fujiyama A."/>
            <person name="Holland L.Z."/>
            <person name="Holland P.W.H."/>
            <person name="Satoh N."/>
            <person name="Rokhsar D.S."/>
        </authorList>
    </citation>
    <scope>NUCLEOTIDE SEQUENCE [LARGE SCALE GENOMIC DNA]</scope>
    <source>
        <strain evidence="1">S238N-H82</strain>
        <tissue evidence="1">Testes</tissue>
    </source>
</reference>
<name>C3XQW3_BRAFL</name>
<dbReference type="SUPFAM" id="SSF53067">
    <property type="entry name" value="Actin-like ATPase domain"/>
    <property type="match status" value="1"/>
</dbReference>
<dbReference type="PANTHER" id="PTHR14187">
    <property type="entry name" value="ALPHA KINASE/ELONGATION FACTOR 2 KINASE"/>
    <property type="match status" value="1"/>
</dbReference>
<evidence type="ECO:0000313" key="1">
    <source>
        <dbReference type="EMBL" id="EEN69558.1"/>
    </source>
</evidence>
<proteinExistence type="predicted"/>
<dbReference type="AlphaFoldDB" id="C3XQW3"/>
<dbReference type="eggNOG" id="KOG0101">
    <property type="taxonomic scope" value="Eukaryota"/>
</dbReference>